<organism evidence="9 10">
    <name type="scientific">Coprococcus eutactus</name>
    <dbReference type="NCBI Taxonomy" id="33043"/>
    <lineage>
        <taxon>Bacteria</taxon>
        <taxon>Bacillati</taxon>
        <taxon>Bacillota</taxon>
        <taxon>Clostridia</taxon>
        <taxon>Lachnospirales</taxon>
        <taxon>Lachnospiraceae</taxon>
        <taxon>Coprococcus</taxon>
    </lineage>
</organism>
<evidence type="ECO:0000256" key="7">
    <source>
        <dbReference type="ARBA" id="ARBA00047925"/>
    </source>
</evidence>
<dbReference type="InterPro" id="IPR016064">
    <property type="entry name" value="NAD/diacylglycerol_kinase_sf"/>
</dbReference>
<keyword evidence="4 8" id="KW-0067">ATP-binding</keyword>
<comment type="cofactor">
    <cofactor evidence="8">
        <name>a divalent metal cation</name>
        <dbReference type="ChEBI" id="CHEBI:60240"/>
    </cofactor>
</comment>
<keyword evidence="1 8" id="KW-0808">Transferase</keyword>
<keyword evidence="2 8" id="KW-0547">Nucleotide-binding</keyword>
<dbReference type="GO" id="GO:0006741">
    <property type="term" value="P:NADP+ biosynthetic process"/>
    <property type="evidence" value="ECO:0007669"/>
    <property type="project" value="UniProtKB-UniRule"/>
</dbReference>
<dbReference type="EMBL" id="BLYL01000005">
    <property type="protein sequence ID" value="GFO94096.1"/>
    <property type="molecule type" value="Genomic_DNA"/>
</dbReference>
<dbReference type="InterPro" id="IPR017438">
    <property type="entry name" value="ATP-NAD_kinase_N"/>
</dbReference>
<dbReference type="Gene3D" id="3.40.50.10330">
    <property type="entry name" value="Probable inorganic polyphosphate/atp-NAD kinase, domain 1"/>
    <property type="match status" value="1"/>
</dbReference>
<keyword evidence="6 8" id="KW-0520">NAD</keyword>
<comment type="caution">
    <text evidence="8">Lacks conserved residue(s) required for the propagation of feature annotation.</text>
</comment>
<gene>
    <name evidence="8 9" type="primary">nadK</name>
    <name evidence="9" type="ORF">COEU31_11420</name>
</gene>
<dbReference type="RefSeq" id="WP_055144060.1">
    <property type="nucleotide sequence ID" value="NZ_BLYL01000005.1"/>
</dbReference>
<keyword evidence="3 8" id="KW-0418">Kinase</keyword>
<feature type="binding site" evidence="8">
    <location>
        <position position="150"/>
    </location>
    <ligand>
        <name>NAD(+)</name>
        <dbReference type="ChEBI" id="CHEBI:57540"/>
    </ligand>
</feature>
<dbReference type="GO" id="GO:0003951">
    <property type="term" value="F:NAD+ kinase activity"/>
    <property type="evidence" value="ECO:0007669"/>
    <property type="project" value="UniProtKB-UniRule"/>
</dbReference>
<evidence type="ECO:0000256" key="6">
    <source>
        <dbReference type="ARBA" id="ARBA00023027"/>
    </source>
</evidence>
<comment type="similarity">
    <text evidence="8">Belongs to the NAD kinase family.</text>
</comment>
<feature type="binding site" evidence="8">
    <location>
        <position position="169"/>
    </location>
    <ligand>
        <name>NAD(+)</name>
        <dbReference type="ChEBI" id="CHEBI:57540"/>
    </ligand>
</feature>
<dbReference type="GO" id="GO:0019674">
    <property type="term" value="P:NAD+ metabolic process"/>
    <property type="evidence" value="ECO:0007669"/>
    <property type="project" value="InterPro"/>
</dbReference>
<reference evidence="9" key="1">
    <citation type="submission" date="2020-06" db="EMBL/GenBank/DDBJ databases">
        <title>Characterization of fructooligosaccharide metabolism and fructooligosaccharide-degrading enzymes in human commensal butyrate producers.</title>
        <authorList>
            <person name="Tanno H."/>
            <person name="Fujii T."/>
            <person name="Hirano K."/>
            <person name="Maeno S."/>
            <person name="Tonozuka T."/>
            <person name="Sakamoto M."/>
            <person name="Ohkuma M."/>
            <person name="Tochio T."/>
            <person name="Endo A."/>
        </authorList>
    </citation>
    <scope>NUCLEOTIDE SEQUENCE</scope>
    <source>
        <strain evidence="9">JCM 31265</strain>
    </source>
</reference>
<dbReference type="Proteomes" id="UP000660047">
    <property type="component" value="Unassembled WGS sequence"/>
</dbReference>
<sequence length="284" mass="30920">MKNFYIVYNPDKDEDNRITSELTAYIESQNGACKAMDCYSFSACDKQHVTDELESFDCILVLGGDGTLLNVASSASHVEIPLFGINLGTVGFLTEGEITNWQTIIDRLLADDYSMQDRMMIRGTVRTGDGKECRKRALNDIVISRAGFSRLIGLDVYVNGSFLNAYEGDGIIISTPTGSTGYNLSAGGPIVDPMARLMIITPVCPHSLTSKSIVLPSDAKVSIEIAKKRKTQDTEAIVSFDGGNDFELAAGDVLDICVSQRTTQLVKASDVNFYEILRNKLGGK</sequence>
<evidence type="ECO:0000313" key="9">
    <source>
        <dbReference type="EMBL" id="GFO94096.1"/>
    </source>
</evidence>
<dbReference type="GO" id="GO:0005737">
    <property type="term" value="C:cytoplasm"/>
    <property type="evidence" value="ECO:0007669"/>
    <property type="project" value="UniProtKB-SubCell"/>
</dbReference>
<name>A0AAI9NYD5_9FIRM</name>
<dbReference type="InterPro" id="IPR002504">
    <property type="entry name" value="NADK"/>
</dbReference>
<proteinExistence type="inferred from homology"/>
<comment type="catalytic activity">
    <reaction evidence="7 8">
        <text>NAD(+) + ATP = ADP + NADP(+) + H(+)</text>
        <dbReference type="Rhea" id="RHEA:18629"/>
        <dbReference type="ChEBI" id="CHEBI:15378"/>
        <dbReference type="ChEBI" id="CHEBI:30616"/>
        <dbReference type="ChEBI" id="CHEBI:57540"/>
        <dbReference type="ChEBI" id="CHEBI:58349"/>
        <dbReference type="ChEBI" id="CHEBI:456216"/>
        <dbReference type="EC" id="2.7.1.23"/>
    </reaction>
</comment>
<dbReference type="HAMAP" id="MF_00361">
    <property type="entry name" value="NAD_kinase"/>
    <property type="match status" value="1"/>
</dbReference>
<dbReference type="SUPFAM" id="SSF111331">
    <property type="entry name" value="NAD kinase/diacylglycerol kinase-like"/>
    <property type="match status" value="1"/>
</dbReference>
<comment type="function">
    <text evidence="8">Involved in the regulation of the intracellular balance of NAD and NADP, and is a key enzyme in the biosynthesis of NADP. Catalyzes specifically the phosphorylation on 2'-hydroxyl of the adenosine moiety of NAD to yield NADP.</text>
</comment>
<dbReference type="Pfam" id="PF20143">
    <property type="entry name" value="NAD_kinase_C"/>
    <property type="match status" value="1"/>
</dbReference>
<dbReference type="Gene3D" id="2.60.200.30">
    <property type="entry name" value="Probable inorganic polyphosphate/atp-NAD kinase, domain 2"/>
    <property type="match status" value="1"/>
</dbReference>
<evidence type="ECO:0000256" key="1">
    <source>
        <dbReference type="ARBA" id="ARBA00022679"/>
    </source>
</evidence>
<comment type="subcellular location">
    <subcellularLocation>
        <location evidence="8">Cytoplasm</location>
    </subcellularLocation>
</comment>
<comment type="caution">
    <text evidence="9">The sequence shown here is derived from an EMBL/GenBank/DDBJ whole genome shotgun (WGS) entry which is preliminary data.</text>
</comment>
<dbReference type="AlphaFoldDB" id="A0AAI9NYD5"/>
<dbReference type="GO" id="GO:0046872">
    <property type="term" value="F:metal ion binding"/>
    <property type="evidence" value="ECO:0007669"/>
    <property type="project" value="UniProtKB-UniRule"/>
</dbReference>
<feature type="active site" description="Proton acceptor" evidence="8">
    <location>
        <position position="65"/>
    </location>
</feature>
<evidence type="ECO:0000256" key="8">
    <source>
        <dbReference type="HAMAP-Rule" id="MF_00361"/>
    </source>
</evidence>
<dbReference type="FunFam" id="2.60.200.30:FF:000009">
    <property type="entry name" value="Poly(P)/ATP NAD kinase"/>
    <property type="match status" value="1"/>
</dbReference>
<keyword evidence="8" id="KW-0963">Cytoplasm</keyword>
<evidence type="ECO:0000256" key="4">
    <source>
        <dbReference type="ARBA" id="ARBA00022840"/>
    </source>
</evidence>
<keyword evidence="5 8" id="KW-0521">NADP</keyword>
<evidence type="ECO:0000256" key="2">
    <source>
        <dbReference type="ARBA" id="ARBA00022741"/>
    </source>
</evidence>
<dbReference type="PANTHER" id="PTHR20275:SF0">
    <property type="entry name" value="NAD KINASE"/>
    <property type="match status" value="1"/>
</dbReference>
<feature type="binding site" evidence="8">
    <location>
        <begin position="180"/>
        <end position="185"/>
    </location>
    <ligand>
        <name>NAD(+)</name>
        <dbReference type="ChEBI" id="CHEBI:57540"/>
    </ligand>
</feature>
<dbReference type="Pfam" id="PF01513">
    <property type="entry name" value="NAD_kinase"/>
    <property type="match status" value="1"/>
</dbReference>
<dbReference type="PANTHER" id="PTHR20275">
    <property type="entry name" value="NAD KINASE"/>
    <property type="match status" value="1"/>
</dbReference>
<feature type="binding site" evidence="8">
    <location>
        <begin position="139"/>
        <end position="140"/>
    </location>
    <ligand>
        <name>NAD(+)</name>
        <dbReference type="ChEBI" id="CHEBI:57540"/>
    </ligand>
</feature>
<dbReference type="InterPro" id="IPR017437">
    <property type="entry name" value="ATP-NAD_kinase_PpnK-typ_C"/>
</dbReference>
<dbReference type="EC" id="2.7.1.23" evidence="8"/>
<evidence type="ECO:0000256" key="3">
    <source>
        <dbReference type="ARBA" id="ARBA00022777"/>
    </source>
</evidence>
<evidence type="ECO:0000256" key="5">
    <source>
        <dbReference type="ARBA" id="ARBA00022857"/>
    </source>
</evidence>
<protein>
    <recommendedName>
        <fullName evidence="8">NAD kinase</fullName>
        <ecNumber evidence="8">2.7.1.23</ecNumber>
    </recommendedName>
    <alternativeName>
        <fullName evidence="8">ATP-dependent NAD kinase</fullName>
    </alternativeName>
</protein>
<dbReference type="GO" id="GO:0051287">
    <property type="term" value="F:NAD binding"/>
    <property type="evidence" value="ECO:0007669"/>
    <property type="project" value="UniProtKB-ARBA"/>
</dbReference>
<feature type="binding site" evidence="8">
    <location>
        <begin position="65"/>
        <end position="66"/>
    </location>
    <ligand>
        <name>NAD(+)</name>
        <dbReference type="ChEBI" id="CHEBI:57540"/>
    </ligand>
</feature>
<dbReference type="GO" id="GO:0005524">
    <property type="term" value="F:ATP binding"/>
    <property type="evidence" value="ECO:0007669"/>
    <property type="project" value="UniProtKB-KW"/>
</dbReference>
<evidence type="ECO:0000313" key="10">
    <source>
        <dbReference type="Proteomes" id="UP000660047"/>
    </source>
</evidence>
<accession>A0AAI9NYD5</accession>